<accession>A0A0D9WG25</accession>
<reference evidence="2" key="2">
    <citation type="submission" date="2013-12" db="EMBL/GenBank/DDBJ databases">
        <authorList>
            <person name="Yu Y."/>
            <person name="Lee S."/>
            <person name="de Baynast K."/>
            <person name="Wissotski M."/>
            <person name="Liu L."/>
            <person name="Talag J."/>
            <person name="Goicoechea J."/>
            <person name="Angelova A."/>
            <person name="Jetty R."/>
            <person name="Kudrna D."/>
            <person name="Golser W."/>
            <person name="Rivera L."/>
            <person name="Zhang J."/>
            <person name="Wing R."/>
        </authorList>
    </citation>
    <scope>NUCLEOTIDE SEQUENCE</scope>
</reference>
<name>A0A0D9WG25_9ORYZ</name>
<sequence>MDISRLFYPSTAAAESAEAKAKKKKNKLGVVGSLGRLPGPSIHYQPFRSILSRPYGRIDMFALFGKDKNKILCSDPAGHTTITPTCTPSIPCPS</sequence>
<evidence type="ECO:0000313" key="1">
    <source>
        <dbReference type="EnsemblPlants" id="LPERR05G11910.1"/>
    </source>
</evidence>
<organism evidence="1 2">
    <name type="scientific">Leersia perrieri</name>
    <dbReference type="NCBI Taxonomy" id="77586"/>
    <lineage>
        <taxon>Eukaryota</taxon>
        <taxon>Viridiplantae</taxon>
        <taxon>Streptophyta</taxon>
        <taxon>Embryophyta</taxon>
        <taxon>Tracheophyta</taxon>
        <taxon>Spermatophyta</taxon>
        <taxon>Magnoliopsida</taxon>
        <taxon>Liliopsida</taxon>
        <taxon>Poales</taxon>
        <taxon>Poaceae</taxon>
        <taxon>BOP clade</taxon>
        <taxon>Oryzoideae</taxon>
        <taxon>Oryzeae</taxon>
        <taxon>Oryzinae</taxon>
        <taxon>Leersia</taxon>
    </lineage>
</organism>
<dbReference type="Proteomes" id="UP000032180">
    <property type="component" value="Chromosome 5"/>
</dbReference>
<keyword evidence="2" id="KW-1185">Reference proteome</keyword>
<proteinExistence type="predicted"/>
<protein>
    <submittedName>
        <fullName evidence="1">Uncharacterized protein</fullName>
    </submittedName>
</protein>
<reference evidence="1" key="3">
    <citation type="submission" date="2015-04" db="UniProtKB">
        <authorList>
            <consortium name="EnsemblPlants"/>
        </authorList>
    </citation>
    <scope>IDENTIFICATION</scope>
</reference>
<dbReference type="AlphaFoldDB" id="A0A0D9WG25"/>
<reference evidence="1 2" key="1">
    <citation type="submission" date="2012-08" db="EMBL/GenBank/DDBJ databases">
        <title>Oryza genome evolution.</title>
        <authorList>
            <person name="Wing R.A."/>
        </authorList>
    </citation>
    <scope>NUCLEOTIDE SEQUENCE</scope>
</reference>
<dbReference type="HOGENOM" id="CLU_2389396_0_0_1"/>
<dbReference type="EnsemblPlants" id="LPERR05G11910.1">
    <property type="protein sequence ID" value="LPERR05G11910.1"/>
    <property type="gene ID" value="LPERR05G11910"/>
</dbReference>
<evidence type="ECO:0000313" key="2">
    <source>
        <dbReference type="Proteomes" id="UP000032180"/>
    </source>
</evidence>
<dbReference type="Gramene" id="LPERR05G11910.1">
    <property type="protein sequence ID" value="LPERR05G11910.1"/>
    <property type="gene ID" value="LPERR05G11910"/>
</dbReference>